<dbReference type="EMBL" id="FQYU01000017">
    <property type="protein sequence ID" value="SHK01087.1"/>
    <property type="molecule type" value="Genomic_DNA"/>
</dbReference>
<protein>
    <recommendedName>
        <fullName evidence="3">GIY-YIG catalytic domain-containing protein</fullName>
    </recommendedName>
</protein>
<dbReference type="AlphaFoldDB" id="A0A1M6NZE0"/>
<dbReference type="STRING" id="192903.SAMN04488513_1171"/>
<dbReference type="InterPro" id="IPR035901">
    <property type="entry name" value="GIY-YIG_endonuc_sf"/>
</dbReference>
<organism evidence="1 2">
    <name type="scientific">Pseudozobellia thermophila</name>
    <dbReference type="NCBI Taxonomy" id="192903"/>
    <lineage>
        <taxon>Bacteria</taxon>
        <taxon>Pseudomonadati</taxon>
        <taxon>Bacteroidota</taxon>
        <taxon>Flavobacteriia</taxon>
        <taxon>Flavobacteriales</taxon>
        <taxon>Flavobacteriaceae</taxon>
        <taxon>Pseudozobellia</taxon>
    </lineage>
</organism>
<sequence>MTKTEIEEYLLKLEHKLIIESERKPIELTRDWANSFPNQSAVYLFREEGEICYVGESGSIRGRMNDILNTKNHTVRRNLGNTHYSEHPNYEKATSKKSFADEIELMLNDRIQNHLTLSYIVVDLGRKELEERLYAKLNPKYNLKGKRGAKKAYSKAEKQAKNKNAYEKWTVETDEQLEKLFCEGKTVAELSQIFGRNGGAIRSRIKKLELKEKYGG</sequence>
<dbReference type="RefSeq" id="WP_072995763.1">
    <property type="nucleotide sequence ID" value="NZ_FQYU01000017.1"/>
</dbReference>
<keyword evidence="2" id="KW-1185">Reference proteome</keyword>
<dbReference type="Gene3D" id="3.40.1440.10">
    <property type="entry name" value="GIY-YIG endonuclease"/>
    <property type="match status" value="1"/>
</dbReference>
<name>A0A1M6NZE0_9FLAO</name>
<evidence type="ECO:0000313" key="2">
    <source>
        <dbReference type="Proteomes" id="UP000184543"/>
    </source>
</evidence>
<reference evidence="2" key="1">
    <citation type="submission" date="2016-11" db="EMBL/GenBank/DDBJ databases">
        <authorList>
            <person name="Varghese N."/>
            <person name="Submissions S."/>
        </authorList>
    </citation>
    <scope>NUCLEOTIDE SEQUENCE [LARGE SCALE GENOMIC DNA]</scope>
    <source>
        <strain evidence="2">DSM 19858</strain>
    </source>
</reference>
<proteinExistence type="predicted"/>
<dbReference type="OrthoDB" id="9809039at2"/>
<gene>
    <name evidence="1" type="ORF">SAMN04488513_1171</name>
</gene>
<evidence type="ECO:0000313" key="1">
    <source>
        <dbReference type="EMBL" id="SHK01087.1"/>
    </source>
</evidence>
<dbReference type="Proteomes" id="UP000184543">
    <property type="component" value="Unassembled WGS sequence"/>
</dbReference>
<accession>A0A1M6NZE0</accession>
<evidence type="ECO:0008006" key="3">
    <source>
        <dbReference type="Google" id="ProtNLM"/>
    </source>
</evidence>